<feature type="compositionally biased region" description="Polar residues" evidence="1">
    <location>
        <begin position="723"/>
        <end position="734"/>
    </location>
</feature>
<feature type="region of interest" description="Disordered" evidence="1">
    <location>
        <begin position="235"/>
        <end position="271"/>
    </location>
</feature>
<name>A0ABR4KLW7_9EURO</name>
<feature type="compositionally biased region" description="Polar residues" evidence="1">
    <location>
        <begin position="348"/>
        <end position="357"/>
    </location>
</feature>
<sequence length="748" mass="83832">MAIWPFGRRGKRHTVQLDTEAAGDVALPHDARHSFDEGKISRKPSRKQSKRRKNRHSLPAEDYPNNLRDVLSPPTTSTHYPPSASQSEKNRPVKTISHSYTAPNLDSQTLARKPSLRKPQRNESPARLKKRLSKRKAYEIAREREIRLMASMPIDIPRRSTTPAHGDPMQLDGRQTNSALSRRLDRHRSDISLSIQESPHSSVSDFSETYTFKINGFAAWTPRPIIRYVEAPRTSYSRNNQRTPEPAERGTKSPTLETSEENLRSKQRIDELADDLDAGALRELMERDRRRRERKEMEDHEKLVRKLQRNAKKVPKPVAAPDSPVQVRQDEHENPPKPQRGRPDPQTHSESQPTAQETEAFLSGEPKGSWLQDTSRGPDREGRETPESVHVVGNIDDSSIRELKSGQRLSFGPFQDMAMSRSTLSPSLSPSRHGLSSQGSSQFYRMNRESASDISRNVDSERRLSDASGGRVSTITSIFRRGSSRLKRSYRERFPDRSPPLNNVSNESFFKVNTQPQAPAPYVPPKVLLGPSSFKRSQSKFTEHFGDEPLSPSDSRLQSPDIREDEAMVEDQVPDLNSGSYYPIPSACKNRHDSLTGDPEDDLENLPLSQSLASIDSEGSWMSGQFLRRISQKPSNSARQSLNSSRNKTDDGLDKLSKTDENSSDPQSLVFGALPGEAGGETSTPADDQAGDHVTPHQPGPLEETWHDNIGKRPVLVNPTVRPKSTQGLLNNIQSLSPISAEEESSPI</sequence>
<feature type="compositionally biased region" description="Basic and acidic residues" evidence="1">
    <location>
        <begin position="446"/>
        <end position="465"/>
    </location>
</feature>
<feature type="compositionally biased region" description="Basic and acidic residues" evidence="1">
    <location>
        <begin position="287"/>
        <end position="304"/>
    </location>
</feature>
<feature type="compositionally biased region" description="Polar residues" evidence="1">
    <location>
        <begin position="434"/>
        <end position="444"/>
    </location>
</feature>
<proteinExistence type="predicted"/>
<feature type="compositionally biased region" description="Polar residues" evidence="1">
    <location>
        <begin position="96"/>
        <end position="110"/>
    </location>
</feature>
<keyword evidence="3" id="KW-1185">Reference proteome</keyword>
<feature type="compositionally biased region" description="Basic and acidic residues" evidence="1">
    <location>
        <begin position="27"/>
        <end position="40"/>
    </location>
</feature>
<evidence type="ECO:0000313" key="2">
    <source>
        <dbReference type="EMBL" id="KAL2853271.1"/>
    </source>
</evidence>
<reference evidence="2 3" key="1">
    <citation type="submission" date="2024-07" db="EMBL/GenBank/DDBJ databases">
        <title>Section-level genome sequencing and comparative genomics of Aspergillus sections Usti and Cavernicolus.</title>
        <authorList>
            <consortium name="Lawrence Berkeley National Laboratory"/>
            <person name="Nybo J.L."/>
            <person name="Vesth T.C."/>
            <person name="Theobald S."/>
            <person name="Frisvad J.C."/>
            <person name="Larsen T.O."/>
            <person name="Kjaerboelling I."/>
            <person name="Rothschild-Mancinelli K."/>
            <person name="Lyhne E.K."/>
            <person name="Kogle M.E."/>
            <person name="Barry K."/>
            <person name="Clum A."/>
            <person name="Na H."/>
            <person name="Ledsgaard L."/>
            <person name="Lin J."/>
            <person name="Lipzen A."/>
            <person name="Kuo A."/>
            <person name="Riley R."/>
            <person name="Mondo S."/>
            <person name="Labutti K."/>
            <person name="Haridas S."/>
            <person name="Pangalinan J."/>
            <person name="Salamov A.A."/>
            <person name="Simmons B.A."/>
            <person name="Magnuson J.K."/>
            <person name="Chen J."/>
            <person name="Drula E."/>
            <person name="Henrissat B."/>
            <person name="Wiebenga A."/>
            <person name="Lubbers R.J."/>
            <person name="Gomes A.C."/>
            <person name="Makela M.R."/>
            <person name="Stajich J."/>
            <person name="Grigoriev I.V."/>
            <person name="Mortensen U.H."/>
            <person name="De Vries R.P."/>
            <person name="Baker S.E."/>
            <person name="Andersen M.R."/>
        </authorList>
    </citation>
    <scope>NUCLEOTIDE SEQUENCE [LARGE SCALE GENOMIC DNA]</scope>
    <source>
        <strain evidence="2 3">CBS 123904</strain>
    </source>
</reference>
<feature type="compositionally biased region" description="Low complexity" evidence="1">
    <location>
        <begin position="72"/>
        <end position="85"/>
    </location>
</feature>
<feature type="region of interest" description="Disordered" evidence="1">
    <location>
        <begin position="1"/>
        <end position="136"/>
    </location>
</feature>
<feature type="region of interest" description="Disordered" evidence="1">
    <location>
        <begin position="631"/>
        <end position="748"/>
    </location>
</feature>
<evidence type="ECO:0000313" key="3">
    <source>
        <dbReference type="Proteomes" id="UP001610446"/>
    </source>
</evidence>
<feature type="compositionally biased region" description="Basic and acidic residues" evidence="1">
    <location>
        <begin position="376"/>
        <end position="387"/>
    </location>
</feature>
<feature type="compositionally biased region" description="Basic and acidic residues" evidence="1">
    <location>
        <begin position="647"/>
        <end position="661"/>
    </location>
</feature>
<dbReference type="EMBL" id="JBFXLU010000021">
    <property type="protein sequence ID" value="KAL2853271.1"/>
    <property type="molecule type" value="Genomic_DNA"/>
</dbReference>
<feature type="compositionally biased region" description="Basic residues" evidence="1">
    <location>
        <begin position="41"/>
        <end position="56"/>
    </location>
</feature>
<evidence type="ECO:0000256" key="1">
    <source>
        <dbReference type="SAM" id="MobiDB-lite"/>
    </source>
</evidence>
<feature type="region of interest" description="Disordered" evidence="1">
    <location>
        <begin position="156"/>
        <end position="181"/>
    </location>
</feature>
<feature type="compositionally biased region" description="Basic and acidic residues" evidence="1">
    <location>
        <begin position="328"/>
        <end position="347"/>
    </location>
</feature>
<feature type="compositionally biased region" description="Low complexity" evidence="1">
    <location>
        <begin position="421"/>
        <end position="432"/>
    </location>
</feature>
<feature type="compositionally biased region" description="Basic and acidic residues" evidence="1">
    <location>
        <begin position="261"/>
        <end position="271"/>
    </location>
</feature>
<gene>
    <name evidence="2" type="ORF">BJY01DRAFT_78703</name>
</gene>
<feature type="region of interest" description="Disordered" evidence="1">
    <location>
        <begin position="421"/>
        <end position="471"/>
    </location>
</feature>
<feature type="region of interest" description="Disordered" evidence="1">
    <location>
        <begin position="287"/>
        <end position="407"/>
    </location>
</feature>
<feature type="compositionally biased region" description="Basic residues" evidence="1">
    <location>
        <begin position="305"/>
        <end position="315"/>
    </location>
</feature>
<organism evidence="2 3">
    <name type="scientific">Aspergillus pseudoustus</name>
    <dbReference type="NCBI Taxonomy" id="1810923"/>
    <lineage>
        <taxon>Eukaryota</taxon>
        <taxon>Fungi</taxon>
        <taxon>Dikarya</taxon>
        <taxon>Ascomycota</taxon>
        <taxon>Pezizomycotina</taxon>
        <taxon>Eurotiomycetes</taxon>
        <taxon>Eurotiomycetidae</taxon>
        <taxon>Eurotiales</taxon>
        <taxon>Aspergillaceae</taxon>
        <taxon>Aspergillus</taxon>
        <taxon>Aspergillus subgen. Nidulantes</taxon>
    </lineage>
</organism>
<dbReference type="Proteomes" id="UP001610446">
    <property type="component" value="Unassembled WGS sequence"/>
</dbReference>
<feature type="compositionally biased region" description="Polar residues" evidence="1">
    <location>
        <begin position="632"/>
        <end position="646"/>
    </location>
</feature>
<accession>A0ABR4KLW7</accession>
<protein>
    <submittedName>
        <fullName evidence="2">Uncharacterized protein</fullName>
    </submittedName>
</protein>
<comment type="caution">
    <text evidence="2">The sequence shown here is derived from an EMBL/GenBank/DDBJ whole genome shotgun (WGS) entry which is preliminary data.</text>
</comment>
<feature type="region of interest" description="Disordered" evidence="1">
    <location>
        <begin position="568"/>
        <end position="605"/>
    </location>
</feature>